<name>A0A0G0RF46_9BACT</name>
<dbReference type="EMBL" id="LBYI01000003">
    <property type="protein sequence ID" value="KKR51073.1"/>
    <property type="molecule type" value="Genomic_DNA"/>
</dbReference>
<keyword evidence="3" id="KW-0408">Iron</keyword>
<dbReference type="PANTHER" id="PTHR10134">
    <property type="entry name" value="CYTOCHROME B-C1 COMPLEX SUBUNIT RIESKE, MITOCHONDRIAL"/>
    <property type="match status" value="1"/>
</dbReference>
<protein>
    <submittedName>
        <fullName evidence="7">Rieske (2Fe-2S) domain protein</fullName>
    </submittedName>
</protein>
<accession>A0A0G0RF46</accession>
<keyword evidence="1" id="KW-0001">2Fe-2S</keyword>
<evidence type="ECO:0000256" key="1">
    <source>
        <dbReference type="ARBA" id="ARBA00022714"/>
    </source>
</evidence>
<dbReference type="PROSITE" id="PS51296">
    <property type="entry name" value="RIESKE"/>
    <property type="match status" value="1"/>
</dbReference>
<evidence type="ECO:0000313" key="8">
    <source>
        <dbReference type="Proteomes" id="UP000034531"/>
    </source>
</evidence>
<sequence>MMAKVNLAKKSVEKGKVRAVKVGDEEVAVYHTESDEWFATSDICTHEHCNLSYEGGKLSGHEIECDCHGSKFDIRTGAVTLPPAVEPLKTFKVSAEGEDIVVED</sequence>
<reference evidence="7 8" key="1">
    <citation type="journal article" date="2015" name="Nature">
        <title>rRNA introns, odd ribosomes, and small enigmatic genomes across a large radiation of phyla.</title>
        <authorList>
            <person name="Brown C.T."/>
            <person name="Hug L.A."/>
            <person name="Thomas B.C."/>
            <person name="Sharon I."/>
            <person name="Castelle C.J."/>
            <person name="Singh A."/>
            <person name="Wilkins M.J."/>
            <person name="Williams K.H."/>
            <person name="Banfield J.F."/>
        </authorList>
    </citation>
    <scope>NUCLEOTIDE SEQUENCE [LARGE SCALE GENOMIC DNA]</scope>
</reference>
<dbReference type="InterPro" id="IPR036922">
    <property type="entry name" value="Rieske_2Fe-2S_sf"/>
</dbReference>
<dbReference type="Proteomes" id="UP000034531">
    <property type="component" value="Unassembled WGS sequence"/>
</dbReference>
<dbReference type="InterPro" id="IPR017941">
    <property type="entry name" value="Rieske_2Fe-2S"/>
</dbReference>
<evidence type="ECO:0000256" key="4">
    <source>
        <dbReference type="ARBA" id="ARBA00023014"/>
    </source>
</evidence>
<dbReference type="InterPro" id="IPR014349">
    <property type="entry name" value="Rieske_Fe-S_prot"/>
</dbReference>
<evidence type="ECO:0000256" key="3">
    <source>
        <dbReference type="ARBA" id="ARBA00023004"/>
    </source>
</evidence>
<dbReference type="GO" id="GO:0046872">
    <property type="term" value="F:metal ion binding"/>
    <property type="evidence" value="ECO:0007669"/>
    <property type="project" value="UniProtKB-KW"/>
</dbReference>
<gene>
    <name evidence="7" type="ORF">UT84_C0003G0068</name>
</gene>
<dbReference type="Pfam" id="PF00355">
    <property type="entry name" value="Rieske"/>
    <property type="match status" value="1"/>
</dbReference>
<dbReference type="Gene3D" id="2.102.10.10">
    <property type="entry name" value="Rieske [2Fe-2S] iron-sulphur domain"/>
    <property type="match status" value="1"/>
</dbReference>
<keyword evidence="5" id="KW-1015">Disulfide bond</keyword>
<dbReference type="SUPFAM" id="SSF50022">
    <property type="entry name" value="ISP domain"/>
    <property type="match status" value="1"/>
</dbReference>
<evidence type="ECO:0000259" key="6">
    <source>
        <dbReference type="PROSITE" id="PS51296"/>
    </source>
</evidence>
<feature type="domain" description="Rieske" evidence="6">
    <location>
        <begin position="4"/>
        <end position="102"/>
    </location>
</feature>
<evidence type="ECO:0000256" key="2">
    <source>
        <dbReference type="ARBA" id="ARBA00022723"/>
    </source>
</evidence>
<evidence type="ECO:0000256" key="5">
    <source>
        <dbReference type="ARBA" id="ARBA00023157"/>
    </source>
</evidence>
<dbReference type="AlphaFoldDB" id="A0A0G0RF46"/>
<comment type="caution">
    <text evidence="7">The sequence shown here is derived from an EMBL/GenBank/DDBJ whole genome shotgun (WGS) entry which is preliminary data.</text>
</comment>
<keyword evidence="4" id="KW-0411">Iron-sulfur</keyword>
<organism evidence="7 8">
    <name type="scientific">Candidatus Curtissbacteria bacterium GW2011_GWA1_40_16</name>
    <dbReference type="NCBI Taxonomy" id="1618405"/>
    <lineage>
        <taxon>Bacteria</taxon>
        <taxon>Candidatus Curtissiibacteriota</taxon>
    </lineage>
</organism>
<keyword evidence="2" id="KW-0479">Metal-binding</keyword>
<dbReference type="GO" id="GO:0051537">
    <property type="term" value="F:2 iron, 2 sulfur cluster binding"/>
    <property type="evidence" value="ECO:0007669"/>
    <property type="project" value="UniProtKB-KW"/>
</dbReference>
<proteinExistence type="predicted"/>
<evidence type="ECO:0000313" key="7">
    <source>
        <dbReference type="EMBL" id="KKR51073.1"/>
    </source>
</evidence>